<proteinExistence type="predicted"/>
<evidence type="ECO:0000313" key="1">
    <source>
        <dbReference type="EMBL" id="AYV82579.1"/>
    </source>
</evidence>
<organism evidence="1">
    <name type="scientific">Hyperionvirus sp</name>
    <dbReference type="NCBI Taxonomy" id="2487770"/>
    <lineage>
        <taxon>Viruses</taxon>
        <taxon>Varidnaviria</taxon>
        <taxon>Bamfordvirae</taxon>
        <taxon>Nucleocytoviricota</taxon>
        <taxon>Megaviricetes</taxon>
        <taxon>Imitervirales</taxon>
        <taxon>Mimiviridae</taxon>
        <taxon>Klosneuvirinae</taxon>
    </lineage>
</organism>
<dbReference type="EMBL" id="MK072383">
    <property type="protein sequence ID" value="AYV82579.1"/>
    <property type="molecule type" value="Genomic_DNA"/>
</dbReference>
<name>A0A3G5AB99_9VIRU</name>
<protein>
    <submittedName>
        <fullName evidence="1">Uncharacterized protein</fullName>
    </submittedName>
</protein>
<reference evidence="1" key="1">
    <citation type="submission" date="2018-10" db="EMBL/GenBank/DDBJ databases">
        <title>Hidden diversity of soil giant viruses.</title>
        <authorList>
            <person name="Schulz F."/>
            <person name="Alteio L."/>
            <person name="Goudeau D."/>
            <person name="Ryan E.M."/>
            <person name="Malmstrom R.R."/>
            <person name="Blanchard J."/>
            <person name="Woyke T."/>
        </authorList>
    </citation>
    <scope>NUCLEOTIDE SEQUENCE</scope>
    <source>
        <strain evidence="1">HYV1</strain>
    </source>
</reference>
<accession>A0A3G5AB99</accession>
<sequence length="132" mass="15428">MFGWFDYSLYRMGRLGSMFSAEEIKRLGDLCYKSNNRFAYKYDLTGRVPEGELKIFNFVPTYDKWCLFCDKKECKQRCSICIACGSDAVKTKCAKCPVKYCGNDKCKKNIEKAHEEFDCNHFSIIFKNLNIL</sequence>
<gene>
    <name evidence="1" type="ORF">Hyperionvirus1_158</name>
</gene>